<dbReference type="EC" id="1.3.1.106" evidence="5"/>
<evidence type="ECO:0000256" key="3">
    <source>
        <dbReference type="ARBA" id="ARBA00023002"/>
    </source>
</evidence>
<dbReference type="InterPro" id="IPR003723">
    <property type="entry name" value="Precorrin-6x_reduct"/>
</dbReference>
<organism evidence="5 6">
    <name type="scientific">Hansschlegelia quercus</name>
    <dbReference type="NCBI Taxonomy" id="2528245"/>
    <lineage>
        <taxon>Bacteria</taxon>
        <taxon>Pseudomonadati</taxon>
        <taxon>Pseudomonadota</taxon>
        <taxon>Alphaproteobacteria</taxon>
        <taxon>Hyphomicrobiales</taxon>
        <taxon>Methylopilaceae</taxon>
        <taxon>Hansschlegelia</taxon>
    </lineage>
</organism>
<evidence type="ECO:0000256" key="1">
    <source>
        <dbReference type="ARBA" id="ARBA00004953"/>
    </source>
</evidence>
<keyword evidence="6" id="KW-1185">Reference proteome</keyword>
<dbReference type="AlphaFoldDB" id="A0A4Q9GJI9"/>
<dbReference type="NCBIfam" id="NF005968">
    <property type="entry name" value="PRK08057.1-2"/>
    <property type="match status" value="1"/>
</dbReference>
<gene>
    <name evidence="5" type="ORF">EYR15_05540</name>
</gene>
<dbReference type="PANTHER" id="PTHR36925">
    <property type="entry name" value="COBALT-PRECORRIN-6A REDUCTASE"/>
    <property type="match status" value="1"/>
</dbReference>
<dbReference type="Pfam" id="PF02571">
    <property type="entry name" value="CbiJ"/>
    <property type="match status" value="1"/>
</dbReference>
<dbReference type="UniPathway" id="UPA00148"/>
<reference evidence="5 6" key="1">
    <citation type="submission" date="2019-02" db="EMBL/GenBank/DDBJ databases">
        <title>Hansschlegelia quercus sp. nov., a novel methylotrophic bacterium from buds of oak (Quercus robur L.).</title>
        <authorList>
            <person name="Agafonova N.V."/>
            <person name="Kaparullina E.N."/>
            <person name="Grouzdev D.S."/>
            <person name="Doronina N.V."/>
        </authorList>
    </citation>
    <scope>NUCLEOTIDE SEQUENCE [LARGE SCALE GENOMIC DNA]</scope>
    <source>
        <strain evidence="5 6">Dub</strain>
    </source>
</reference>
<sequence>MGQHGRHAADHADFAAVAQSRPEPGRPRILVLGGSTEGFAAAEALTAAGYEVISSFAGRTKTRRSAVGEERVGSFGGAKGLGAYLAVENIAAVVDALHPFASKMKANAGIACADTGTPIVHIDRPQWRREPGDDWRIVSDVAAAAAATPATAGVCLLTIGRQHIKAFEKRKDLELLIRVIDPPERPFRHKRATFLAQRGPFALEAERALFAERNVTCLVAKNSGSHAAEAKLIVARERGIPVVIVDRPVAPDSPTVADVDLAVAEVGRMLAEAGAC</sequence>
<evidence type="ECO:0000313" key="6">
    <source>
        <dbReference type="Proteomes" id="UP000291613"/>
    </source>
</evidence>
<evidence type="ECO:0000313" key="5">
    <source>
        <dbReference type="EMBL" id="TBN54302.1"/>
    </source>
</evidence>
<dbReference type="PROSITE" id="PS51014">
    <property type="entry name" value="COBK_CBIJ"/>
    <property type="match status" value="1"/>
</dbReference>
<comment type="pathway">
    <text evidence="1">Cofactor biosynthesis; adenosylcobalamin biosynthesis.</text>
</comment>
<evidence type="ECO:0000256" key="4">
    <source>
        <dbReference type="SAM" id="MobiDB-lite"/>
    </source>
</evidence>
<keyword evidence="2" id="KW-0169">Cobalamin biosynthesis</keyword>
<comment type="caution">
    <text evidence="5">The sequence shown here is derived from an EMBL/GenBank/DDBJ whole genome shotgun (WGS) entry which is preliminary data.</text>
</comment>
<dbReference type="EMBL" id="SIUB01000002">
    <property type="protein sequence ID" value="TBN54302.1"/>
    <property type="molecule type" value="Genomic_DNA"/>
</dbReference>
<proteinExistence type="predicted"/>
<dbReference type="GO" id="GO:0009236">
    <property type="term" value="P:cobalamin biosynthetic process"/>
    <property type="evidence" value="ECO:0007669"/>
    <property type="project" value="UniProtKB-UniPathway"/>
</dbReference>
<protein>
    <submittedName>
        <fullName evidence="5">Cobalt-precorrin-6A reductase</fullName>
        <ecNumber evidence="5">1.3.1.106</ecNumber>
    </submittedName>
</protein>
<name>A0A4Q9GJI9_9HYPH</name>
<evidence type="ECO:0000256" key="2">
    <source>
        <dbReference type="ARBA" id="ARBA00022573"/>
    </source>
</evidence>
<dbReference type="RefSeq" id="WP_131001900.1">
    <property type="nucleotide sequence ID" value="NZ_JBHSZR010000005.1"/>
</dbReference>
<dbReference type="PANTHER" id="PTHR36925:SF1">
    <property type="entry name" value="COBALT-PRECORRIN-6A REDUCTASE"/>
    <property type="match status" value="1"/>
</dbReference>
<keyword evidence="3 5" id="KW-0560">Oxidoreductase</keyword>
<accession>A0A4Q9GJI9</accession>
<dbReference type="GO" id="GO:0016994">
    <property type="term" value="F:precorrin-6A reductase activity"/>
    <property type="evidence" value="ECO:0007669"/>
    <property type="project" value="InterPro"/>
</dbReference>
<dbReference type="Gene3D" id="3.40.50.2300">
    <property type="match status" value="1"/>
</dbReference>
<feature type="region of interest" description="Disordered" evidence="4">
    <location>
        <begin position="1"/>
        <end position="21"/>
    </location>
</feature>
<dbReference type="Proteomes" id="UP000291613">
    <property type="component" value="Unassembled WGS sequence"/>
</dbReference>
<dbReference type="OrthoDB" id="5183775at2"/>